<evidence type="ECO:0000256" key="9">
    <source>
        <dbReference type="PROSITE-ProRule" id="PRU01360"/>
    </source>
</evidence>
<evidence type="ECO:0000256" key="2">
    <source>
        <dbReference type="ARBA" id="ARBA00022448"/>
    </source>
</evidence>
<keyword evidence="5 12" id="KW-0732">Signal</keyword>
<evidence type="ECO:0000256" key="6">
    <source>
        <dbReference type="ARBA" id="ARBA00023077"/>
    </source>
</evidence>
<evidence type="ECO:0000259" key="14">
    <source>
        <dbReference type="Pfam" id="PF07715"/>
    </source>
</evidence>
<keyword evidence="2 9" id="KW-0813">Transport</keyword>
<feature type="domain" description="TonB-dependent receptor plug" evidence="14">
    <location>
        <begin position="56"/>
        <end position="167"/>
    </location>
</feature>
<evidence type="ECO:0000256" key="12">
    <source>
        <dbReference type="SAM" id="SignalP"/>
    </source>
</evidence>
<protein>
    <submittedName>
        <fullName evidence="15">TonB-dependent receptor</fullName>
    </submittedName>
</protein>
<evidence type="ECO:0000256" key="1">
    <source>
        <dbReference type="ARBA" id="ARBA00004571"/>
    </source>
</evidence>
<dbReference type="InterPro" id="IPR039426">
    <property type="entry name" value="TonB-dep_rcpt-like"/>
</dbReference>
<dbReference type="InterPro" id="IPR012910">
    <property type="entry name" value="Plug_dom"/>
</dbReference>
<evidence type="ECO:0000256" key="3">
    <source>
        <dbReference type="ARBA" id="ARBA00022452"/>
    </source>
</evidence>
<organism evidence="15 16">
    <name type="scientific">Thalassotalea litorea</name>
    <dbReference type="NCBI Taxonomy" id="2020715"/>
    <lineage>
        <taxon>Bacteria</taxon>
        <taxon>Pseudomonadati</taxon>
        <taxon>Pseudomonadota</taxon>
        <taxon>Gammaproteobacteria</taxon>
        <taxon>Alteromonadales</taxon>
        <taxon>Colwelliaceae</taxon>
        <taxon>Thalassotalea</taxon>
    </lineage>
</organism>
<dbReference type="PROSITE" id="PS52016">
    <property type="entry name" value="TONB_DEPENDENT_REC_3"/>
    <property type="match status" value="1"/>
</dbReference>
<keyword evidence="8 9" id="KW-0998">Cell outer membrane</keyword>
<dbReference type="Pfam" id="PF07715">
    <property type="entry name" value="Plug"/>
    <property type="match status" value="1"/>
</dbReference>
<dbReference type="PANTHER" id="PTHR47234:SF2">
    <property type="entry name" value="TONB-DEPENDENT RECEPTOR"/>
    <property type="match status" value="1"/>
</dbReference>
<keyword evidence="15" id="KW-0675">Receptor</keyword>
<feature type="short sequence motif" description="TonB C-terminal box" evidence="10">
    <location>
        <begin position="938"/>
        <end position="955"/>
    </location>
</feature>
<dbReference type="Pfam" id="PF00593">
    <property type="entry name" value="TonB_dep_Rec_b-barrel"/>
    <property type="match status" value="1"/>
</dbReference>
<evidence type="ECO:0000256" key="11">
    <source>
        <dbReference type="RuleBase" id="RU003357"/>
    </source>
</evidence>
<accession>A0A5R9IKC1</accession>
<keyword evidence="3 9" id="KW-1134">Transmembrane beta strand</keyword>
<feature type="chain" id="PRO_5024400674" evidence="12">
    <location>
        <begin position="32"/>
        <end position="955"/>
    </location>
</feature>
<dbReference type="InterPro" id="IPR010917">
    <property type="entry name" value="TonB_rcpt_CS"/>
</dbReference>
<feature type="domain" description="TonB-dependent receptor-like beta-barrel" evidence="13">
    <location>
        <begin position="393"/>
        <end position="917"/>
    </location>
</feature>
<proteinExistence type="inferred from homology"/>
<dbReference type="InterPro" id="IPR036942">
    <property type="entry name" value="Beta-barrel_TonB_sf"/>
</dbReference>
<evidence type="ECO:0000259" key="13">
    <source>
        <dbReference type="Pfam" id="PF00593"/>
    </source>
</evidence>
<dbReference type="Gene3D" id="2.40.170.20">
    <property type="entry name" value="TonB-dependent receptor, beta-barrel domain"/>
    <property type="match status" value="1"/>
</dbReference>
<dbReference type="GO" id="GO:0009279">
    <property type="term" value="C:cell outer membrane"/>
    <property type="evidence" value="ECO:0007669"/>
    <property type="project" value="UniProtKB-SubCell"/>
</dbReference>
<reference evidence="15 16" key="1">
    <citation type="submission" date="2019-05" db="EMBL/GenBank/DDBJ databases">
        <title>Genome sequences of Thalassotalea litorea 1K03283.</title>
        <authorList>
            <person name="Zhang D."/>
        </authorList>
    </citation>
    <scope>NUCLEOTIDE SEQUENCE [LARGE SCALE GENOMIC DNA]</scope>
    <source>
        <strain evidence="15 16">MCCC 1K03283</strain>
    </source>
</reference>
<dbReference type="OrthoDB" id="176248at2"/>
<dbReference type="PROSITE" id="PS01156">
    <property type="entry name" value="TONB_DEPENDENT_REC_2"/>
    <property type="match status" value="1"/>
</dbReference>
<keyword evidence="16" id="KW-1185">Reference proteome</keyword>
<evidence type="ECO:0000313" key="15">
    <source>
        <dbReference type="EMBL" id="TLU64913.1"/>
    </source>
</evidence>
<sequence>MYSNNKLAKAVRIALAFGASATAGISANAFAAEEAVAEEEVERIEVTGSRIKRTDMESASPVFITSAEEIKLSGFTRIEDLLNTLPQIEAGQTAFQSNGASGTANLDLRGMGPNRTLVLVNGRRLPSGGVYSQAPDINQIPAALVKRVEVLTGGASATYGADAVAGVVNFVMNDDFEGFELTVGASGYQHDNDNSYIQGLMDEKNFEYPEGNTGIDGKSYNIDLTVGGELGDKGHAVAYATWRRSDELRQEARDFSSCALSGRGNSCGGSGNAIVPNFYLGGVDADGAFDWGNWDYLTLTQDSNFQPSSGNLYNYAPVNHFMRPDEKFTLGAFVNYEVNEHFMPFLEFNYMHDRTVAQIAESGTFFNETYVLPVSQLNADQQQYLADNLGLTAADEFATYIGKRNVEGGPRKSNLEHNSYRIVVGTEGEISDSWSYEAFVNYGSTSSSAAYENDFFAPRIATAVDADACAADAACIFYDVFQYQGVTAESASSLTGVGILNGITTSSTVSGFVTGELPFGLPTADSPIAMVVGAEYRKEEFERLSDEVYAQGLLLGQGGPTTSIMGGYDVREIFAEASIPLLSDMFLAESLTLDLSGRYSDYDTSGGEPTYSTKVDWNITDDWKVRASYARAVRAPNIAELFAPQSQGLWGGADNCAGPTPKYTPEQCALTGVTAGQYGNITPSPASQYNGLFGGNPELQPEVADTVSFGVVANPLDSLNFTVDYWDIEVEDVIGTAGAQNTVDICAETGDAAYCDNVVRSGAGSLWLGTAGYVQATNINLSSMHFEGIDTTINFMQEGLLGGTLRANLNGTYMMKKEFDGVDCAGTIDNGCFAQPEWRHSAKVSYDMDTFWTASIIWRYYGEVSYSGLEYDDEGNYAGGDEFVGSNGGLDSASFIDLKAAFDVSDNLGVLVGVNNVFDKEPPMVGGELSTNANAVSGFYDTLGRYLHVSATLKF</sequence>
<evidence type="ECO:0000256" key="4">
    <source>
        <dbReference type="ARBA" id="ARBA00022692"/>
    </source>
</evidence>
<evidence type="ECO:0000256" key="10">
    <source>
        <dbReference type="PROSITE-ProRule" id="PRU10144"/>
    </source>
</evidence>
<dbReference type="PANTHER" id="PTHR47234">
    <property type="match status" value="1"/>
</dbReference>
<comment type="subcellular location">
    <subcellularLocation>
        <location evidence="1 9">Cell outer membrane</location>
        <topology evidence="1 9">Multi-pass membrane protein</topology>
    </subcellularLocation>
</comment>
<comment type="caution">
    <text evidence="15">The sequence shown here is derived from an EMBL/GenBank/DDBJ whole genome shotgun (WGS) entry which is preliminary data.</text>
</comment>
<keyword evidence="6 11" id="KW-0798">TonB box</keyword>
<dbReference type="AlphaFoldDB" id="A0A5R9IKC1"/>
<evidence type="ECO:0000256" key="5">
    <source>
        <dbReference type="ARBA" id="ARBA00022729"/>
    </source>
</evidence>
<dbReference type="Gene3D" id="2.170.130.10">
    <property type="entry name" value="TonB-dependent receptor, plug domain"/>
    <property type="match status" value="1"/>
</dbReference>
<dbReference type="EMBL" id="VCBC01000009">
    <property type="protein sequence ID" value="TLU64913.1"/>
    <property type="molecule type" value="Genomic_DNA"/>
</dbReference>
<dbReference type="InterPro" id="IPR000531">
    <property type="entry name" value="Beta-barrel_TonB"/>
</dbReference>
<evidence type="ECO:0000313" key="16">
    <source>
        <dbReference type="Proteomes" id="UP000307790"/>
    </source>
</evidence>
<dbReference type="Proteomes" id="UP000307790">
    <property type="component" value="Unassembled WGS sequence"/>
</dbReference>
<dbReference type="SUPFAM" id="SSF56935">
    <property type="entry name" value="Porins"/>
    <property type="match status" value="1"/>
</dbReference>
<evidence type="ECO:0000256" key="7">
    <source>
        <dbReference type="ARBA" id="ARBA00023136"/>
    </source>
</evidence>
<keyword evidence="4 9" id="KW-0812">Transmembrane</keyword>
<evidence type="ECO:0000256" key="8">
    <source>
        <dbReference type="ARBA" id="ARBA00023237"/>
    </source>
</evidence>
<dbReference type="InterPro" id="IPR037066">
    <property type="entry name" value="Plug_dom_sf"/>
</dbReference>
<keyword evidence="7 9" id="KW-0472">Membrane</keyword>
<comment type="similarity">
    <text evidence="9 11">Belongs to the TonB-dependent receptor family.</text>
</comment>
<feature type="signal peptide" evidence="12">
    <location>
        <begin position="1"/>
        <end position="31"/>
    </location>
</feature>
<gene>
    <name evidence="15" type="ORF">FE810_10400</name>
</gene>
<name>A0A5R9IKC1_9GAMM</name>